<dbReference type="Pfam" id="PF13149">
    <property type="entry name" value="Mfa_like_1"/>
    <property type="match status" value="1"/>
</dbReference>
<name>A0ABM6T7C4_9BACE</name>
<protein>
    <recommendedName>
        <fullName evidence="2">Fibrobacter succinogenes major paralogous domain-containing protein</fullName>
    </recommendedName>
</protein>
<dbReference type="RefSeq" id="WP_106041027.1">
    <property type="nucleotide sequence ID" value="NZ_CALHZC010000049.1"/>
</dbReference>
<evidence type="ECO:0000259" key="2">
    <source>
        <dbReference type="Pfam" id="PF09603"/>
    </source>
</evidence>
<dbReference type="CDD" id="cd13121">
    <property type="entry name" value="BF2867_like_C"/>
    <property type="match status" value="1"/>
</dbReference>
<sequence length="636" mass="70989">MKRQSFLRRMLHATFLCSIVFCNTACINSINEDAETELEEGTVPISFSIKIKKVITKVTGNSFEKGDKMGLIATSSSGSIKGKRYINNLALEYAEGSTLVPKKTVFYPEGNVPLNFISYYPYQSDGVPAGTSTLPISVKTDQSIEKNHSQSDFLVAVAKNITDKKKTVALEFQHKLAKLTIALIPDTNNKAADLLKANPRIIATGFNTSADYNLEDGTFSNLKREQDIIASGKWSVKDNKLVGKEIIIIPQAIDGKKQFFIMEWNGRIYSCAIPNVELGSNMQCPINISAIESTSNILNGFAGQIKAWENKEAIGTDNTADCTAIHISSLSFSQSNIYRIYHEGMPVAEVCQEYLKSSSLTSRAITVYPVRENDKTDLSNGIVLRLTDNTDNICGGKICWNKDDSGFSYTKGDIASIDVFYIDATHKLSLKKPANTVKVNVVCHTLRDIRNGIIDEYPVTKIGKQYWMGKELHATAYRDGKPLTKQTELGKDKAGYYKPSTHEIYFYNGEAILAGELSPEGWKIPSDEDWEELKSYLGSNAAVLKAGEWQIMIKGEKVAPANNYAQFNAYPVGMWYQGTHYSPRKMTAFWSWDKDRNTLSDNTVYFLGETNDFIKQPAHATDKDYYKALSIRCIKE</sequence>
<dbReference type="Proteomes" id="UP000238304">
    <property type="component" value="Chromosome"/>
</dbReference>
<accession>A0ABM6T7C4</accession>
<organism evidence="3 4">
    <name type="scientific">Bacteroides zoogleoformans</name>
    <dbReference type="NCBI Taxonomy" id="28119"/>
    <lineage>
        <taxon>Bacteria</taxon>
        <taxon>Pseudomonadati</taxon>
        <taxon>Bacteroidota</taxon>
        <taxon>Bacteroidia</taxon>
        <taxon>Bacteroidales</taxon>
        <taxon>Bacteroidaceae</taxon>
        <taxon>Bacteroides</taxon>
    </lineage>
</organism>
<dbReference type="Gene3D" id="2.60.40.2620">
    <property type="entry name" value="Fimbrillin-like"/>
    <property type="match status" value="1"/>
</dbReference>
<evidence type="ECO:0000313" key="3">
    <source>
        <dbReference type="EMBL" id="AVM52723.1"/>
    </source>
</evidence>
<reference evidence="3 4" key="1">
    <citation type="submission" date="2018-02" db="EMBL/GenBank/DDBJ databases">
        <authorList>
            <person name="Holder M.E."/>
            <person name="Ajami N.J."/>
            <person name="Petrosino J.F."/>
        </authorList>
    </citation>
    <scope>NUCLEOTIDE SEQUENCE [LARGE SCALE GENOMIC DNA]</scope>
    <source>
        <strain evidence="3 4">ATCC 33285</strain>
    </source>
</reference>
<proteinExistence type="predicted"/>
<keyword evidence="1" id="KW-0732">Signal</keyword>
<dbReference type="InterPro" id="IPR042278">
    <property type="entry name" value="Mfa-like_1_N"/>
</dbReference>
<dbReference type="EMBL" id="CP027231">
    <property type="protein sequence ID" value="AVM52723.1"/>
    <property type="molecule type" value="Genomic_DNA"/>
</dbReference>
<gene>
    <name evidence="3" type="ORF">C4H11_07060</name>
</gene>
<dbReference type="CDD" id="cd13120">
    <property type="entry name" value="BF2867_like_N"/>
    <property type="match status" value="1"/>
</dbReference>
<dbReference type="NCBIfam" id="TIGR02145">
    <property type="entry name" value="Fib_succ_major"/>
    <property type="match status" value="1"/>
</dbReference>
<dbReference type="InterPro" id="IPR011871">
    <property type="entry name" value="Fib_succ_major"/>
</dbReference>
<dbReference type="InterPro" id="IPR025049">
    <property type="entry name" value="Mfa-like_1"/>
</dbReference>
<feature type="chain" id="PRO_5045273808" description="Fibrobacter succinogenes major paralogous domain-containing protein" evidence="1">
    <location>
        <begin position="26"/>
        <end position="636"/>
    </location>
</feature>
<dbReference type="Pfam" id="PF09603">
    <property type="entry name" value="Fib_succ_major"/>
    <property type="match status" value="1"/>
</dbReference>
<feature type="domain" description="Fibrobacter succinogenes major paralogous" evidence="2">
    <location>
        <begin position="461"/>
        <end position="635"/>
    </location>
</feature>
<evidence type="ECO:0000313" key="4">
    <source>
        <dbReference type="Proteomes" id="UP000238304"/>
    </source>
</evidence>
<keyword evidence="4" id="KW-1185">Reference proteome</keyword>
<evidence type="ECO:0000256" key="1">
    <source>
        <dbReference type="SAM" id="SignalP"/>
    </source>
</evidence>
<feature type="signal peptide" evidence="1">
    <location>
        <begin position="1"/>
        <end position="25"/>
    </location>
</feature>
<dbReference type="Gene3D" id="2.60.40.2630">
    <property type="match status" value="1"/>
</dbReference>